<dbReference type="AlphaFoldDB" id="A0A1B0Z247"/>
<evidence type="ECO:0000313" key="1">
    <source>
        <dbReference type="EMBL" id="ANO58276.1"/>
    </source>
</evidence>
<organism evidence="1">
    <name type="scientific">uncultured Alphaproteobacteria bacterium</name>
    <dbReference type="NCBI Taxonomy" id="91750"/>
    <lineage>
        <taxon>Bacteria</taxon>
        <taxon>Pseudomonadati</taxon>
        <taxon>Pseudomonadota</taxon>
        <taxon>Alphaproteobacteria</taxon>
        <taxon>environmental samples</taxon>
    </lineage>
</organism>
<name>A0A1B0Z247_9PROT</name>
<reference evidence="1" key="1">
    <citation type="submission" date="2015-11" db="EMBL/GenBank/DDBJ databases">
        <title>Genomes of Abundant and Widespread Viruses from the Deep Ocean.</title>
        <authorList>
            <person name="Mizuno C.M."/>
            <person name="Ghai R."/>
            <person name="Saghai A."/>
            <person name="Lopez-Garcia P."/>
            <person name="Rodriguez-Valera F."/>
        </authorList>
    </citation>
    <scope>NUCLEOTIDE SEQUENCE</scope>
</reference>
<proteinExistence type="predicted"/>
<dbReference type="EMBL" id="KT997804">
    <property type="protein sequence ID" value="ANO58276.1"/>
    <property type="molecule type" value="Genomic_DNA"/>
</dbReference>
<accession>A0A1B0Z247</accession>
<protein>
    <submittedName>
        <fullName evidence="1">Uncharacterized protein</fullName>
    </submittedName>
</protein>
<sequence length="68" mass="7638">MTTVIKTILLVILLNNDGTIESQAYEFAECPPKIETMGLFEQQKLRGDIAAFWATCGQWKFNTLSKGI</sequence>